<dbReference type="STRING" id="1416806.CAL12_02410"/>
<dbReference type="PANTHER" id="PTHR30290">
    <property type="entry name" value="PERIPLASMIC BINDING COMPONENT OF ABC TRANSPORTER"/>
    <property type="match status" value="1"/>
</dbReference>
<protein>
    <recommendedName>
        <fullName evidence="1">Solute-binding protein family 5 domain-containing protein</fullName>
    </recommendedName>
</protein>
<dbReference type="Proteomes" id="UP000194151">
    <property type="component" value="Chromosome"/>
</dbReference>
<name>A0A1W6YFK6_9BORD</name>
<dbReference type="GO" id="GO:0030288">
    <property type="term" value="C:outer membrane-bounded periplasmic space"/>
    <property type="evidence" value="ECO:0007669"/>
    <property type="project" value="UniProtKB-ARBA"/>
</dbReference>
<organism evidence="2 3">
    <name type="scientific">Bordetella genomosp. 8</name>
    <dbReference type="NCBI Taxonomy" id="1416806"/>
    <lineage>
        <taxon>Bacteria</taxon>
        <taxon>Pseudomonadati</taxon>
        <taxon>Pseudomonadota</taxon>
        <taxon>Betaproteobacteria</taxon>
        <taxon>Burkholderiales</taxon>
        <taxon>Alcaligenaceae</taxon>
        <taxon>Bordetella</taxon>
    </lineage>
</organism>
<dbReference type="Pfam" id="PF00496">
    <property type="entry name" value="SBP_bac_5"/>
    <property type="match status" value="1"/>
</dbReference>
<dbReference type="InterPro" id="IPR006311">
    <property type="entry name" value="TAT_signal"/>
</dbReference>
<gene>
    <name evidence="2" type="ORF">CAL12_02410</name>
</gene>
<dbReference type="PIRSF" id="PIRSF002741">
    <property type="entry name" value="MppA"/>
    <property type="match status" value="1"/>
</dbReference>
<dbReference type="PROSITE" id="PS51318">
    <property type="entry name" value="TAT"/>
    <property type="match status" value="1"/>
</dbReference>
<dbReference type="InterPro" id="IPR039424">
    <property type="entry name" value="SBP_5"/>
</dbReference>
<dbReference type="AlphaFoldDB" id="A0A1W6YFK6"/>
<feature type="domain" description="Solute-binding protein family 5" evidence="1">
    <location>
        <begin position="86"/>
        <end position="455"/>
    </location>
</feature>
<evidence type="ECO:0000313" key="2">
    <source>
        <dbReference type="EMBL" id="ARP79790.1"/>
    </source>
</evidence>
<dbReference type="Gene3D" id="3.10.105.10">
    <property type="entry name" value="Dipeptide-binding Protein, Domain 3"/>
    <property type="match status" value="1"/>
</dbReference>
<dbReference type="Gene3D" id="3.90.76.10">
    <property type="entry name" value="Dipeptide-binding Protein, Domain 1"/>
    <property type="match status" value="1"/>
</dbReference>
<evidence type="ECO:0000259" key="1">
    <source>
        <dbReference type="Pfam" id="PF00496"/>
    </source>
</evidence>
<proteinExistence type="predicted"/>
<dbReference type="PANTHER" id="PTHR30290:SF83">
    <property type="entry name" value="ABC TRANSPORTER SUBSTRATE-BINDING PROTEIN"/>
    <property type="match status" value="1"/>
</dbReference>
<keyword evidence="3" id="KW-1185">Reference proteome</keyword>
<dbReference type="KEGG" id="bgv:CAL12_02410"/>
<dbReference type="InterPro" id="IPR030678">
    <property type="entry name" value="Peptide/Ni-bd"/>
</dbReference>
<accession>A0A1W6YFK6</accession>
<sequence length="542" mass="59090">MATMTRRNALKLAGAGTALLAAGRQRDLYAQSAGGGALRIAMTTTDVPLTNGMPDNGSEGGRFAGYPIFDALVLWDFANTKTPPDLIPGLATEWHIDPGDNKRWIFTIRQGVAFHDGSPLSVDDVVWNFDRQLKRDAPHYDKLAPTYAGAYAAIIAGYEKVSDTQFAIRTKTVFSLLPYHLSRLFIVSPRQYEKLGKDWLAFRSNPSGTGPFKVVKVTPHVAIELTPNRAYWDPKHVSRLDRLVLMPIADSNTRVAALRSGQVDWIEFPDPDSIPALKSAGFNVITKPYLHLWSFVLNCADAGPLTDVRVRRALNYGLDRESMVGLLNGTATPAIGLYDQDYKLFGKPTQVYGYDPDKAKALLAEAGYGPGKKPVTLKTLIPTAGSGNMVPLPMGQFMQQSLAELNVKVDLVVADWGSVLTAMRQVPGVNGAAHYDVICHGQPFGDPTQFYTNCFSRDGGGTGNWGRYSSAKVDQLLTEALSAFNQADQDAKLAAAHAQVVDDAPNIFAVHDLNPRALSPKVKGFVQAESWYQDFTQITVAS</sequence>
<dbReference type="GO" id="GO:0015833">
    <property type="term" value="P:peptide transport"/>
    <property type="evidence" value="ECO:0007669"/>
    <property type="project" value="TreeGrafter"/>
</dbReference>
<dbReference type="SUPFAM" id="SSF53850">
    <property type="entry name" value="Periplasmic binding protein-like II"/>
    <property type="match status" value="1"/>
</dbReference>
<dbReference type="RefSeq" id="WP_086063022.1">
    <property type="nucleotide sequence ID" value="NZ_CP021108.1"/>
</dbReference>
<dbReference type="InterPro" id="IPR000914">
    <property type="entry name" value="SBP_5_dom"/>
</dbReference>
<reference evidence="2 3" key="1">
    <citation type="submission" date="2017-05" db="EMBL/GenBank/DDBJ databases">
        <title>Complete and WGS of Bordetella genogroups.</title>
        <authorList>
            <person name="Spilker T."/>
            <person name="LiPuma J."/>
        </authorList>
    </citation>
    <scope>NUCLEOTIDE SEQUENCE [LARGE SCALE GENOMIC DNA]</scope>
    <source>
        <strain evidence="2 3">AU19157</strain>
    </source>
</reference>
<dbReference type="Gene3D" id="3.40.190.10">
    <property type="entry name" value="Periplasmic binding protein-like II"/>
    <property type="match status" value="1"/>
</dbReference>
<dbReference type="CDD" id="cd08495">
    <property type="entry name" value="PBP2_NikA_DppA_OppA_like_8"/>
    <property type="match status" value="1"/>
</dbReference>
<dbReference type="OrthoDB" id="9801799at2"/>
<dbReference type="GO" id="GO:1904680">
    <property type="term" value="F:peptide transmembrane transporter activity"/>
    <property type="evidence" value="ECO:0007669"/>
    <property type="project" value="TreeGrafter"/>
</dbReference>
<evidence type="ECO:0000313" key="3">
    <source>
        <dbReference type="Proteomes" id="UP000194151"/>
    </source>
</evidence>
<dbReference type="EMBL" id="CP021108">
    <property type="protein sequence ID" value="ARP79790.1"/>
    <property type="molecule type" value="Genomic_DNA"/>
</dbReference>
<dbReference type="GO" id="GO:0043190">
    <property type="term" value="C:ATP-binding cassette (ABC) transporter complex"/>
    <property type="evidence" value="ECO:0007669"/>
    <property type="project" value="InterPro"/>
</dbReference>